<dbReference type="PANTHER" id="PTHR43427:SF12">
    <property type="entry name" value="CHLORIDE TRANSPORTER"/>
    <property type="match status" value="1"/>
</dbReference>
<dbReference type="PANTHER" id="PTHR43427">
    <property type="entry name" value="CHLORIDE CHANNEL PROTEIN CLC-E"/>
    <property type="match status" value="1"/>
</dbReference>
<keyword evidence="2 5" id="KW-0812">Transmembrane</keyword>
<evidence type="ECO:0000313" key="7">
    <source>
        <dbReference type="Proteomes" id="UP000175989"/>
    </source>
</evidence>
<dbReference type="Pfam" id="PF00654">
    <property type="entry name" value="Voltage_CLC"/>
    <property type="match status" value="1"/>
</dbReference>
<dbReference type="PATRIC" id="fig|762836.4.peg.3389"/>
<dbReference type="Proteomes" id="UP000175989">
    <property type="component" value="Unassembled WGS sequence"/>
</dbReference>
<dbReference type="GO" id="GO:0016020">
    <property type="term" value="C:membrane"/>
    <property type="evidence" value="ECO:0007669"/>
    <property type="project" value="UniProtKB-SubCell"/>
</dbReference>
<evidence type="ECO:0000256" key="3">
    <source>
        <dbReference type="ARBA" id="ARBA00022989"/>
    </source>
</evidence>
<dbReference type="InterPro" id="IPR001807">
    <property type="entry name" value="ClC"/>
</dbReference>
<reference evidence="7" key="1">
    <citation type="journal article" date="2016" name="Front. Microbiol.">
        <title>Molecular Keys to the Janthinobacterium and Duganella spp. Interaction with the Plant Pathogen Fusarium graminearum.</title>
        <authorList>
            <person name="Haack F.S."/>
            <person name="Poehlein A."/>
            <person name="Kroger C."/>
            <person name="Voigt C.A."/>
            <person name="Piepenbring M."/>
            <person name="Bode H.B."/>
            <person name="Daniel R."/>
            <person name="Schafer W."/>
            <person name="Streit W.R."/>
        </authorList>
    </citation>
    <scope>NUCLEOTIDE SEQUENCE [LARGE SCALE GENOMIC DNA]</scope>
    <source>
        <strain evidence="7">T54</strain>
    </source>
</reference>
<sequence length="406" mass="42270">MAHQFKHPIFATLLKWVALSCLIGVLAGAASAAFLLALDAVTQWRGQYRWLIWLLPVAGFAVAWLYRRHGAGSDAGINLLINETRVPTKTIPLRMAPLVLFGTLASHLFGASVGREGTAVQMGSALSDQLSKLFKVSDHTRTVIITAGMAAGFASVFGTPVAGAIWGIEVVAIGGMAASALLPCLLSAVVAHFVTLGLGAHHMHYAAGAMPALGWLPLLLVAAAGVAFGLAARAFSGAIRGFSSLFKRWVSNSLLRPVIGGVAIVIFAMTVSSADRYLGLGLPVLQQAFSGQVAPQDFLVKLIMTAWSIASGFKGGEVTPLFFVGATLGHVLAPLLQLPPPFLAAVGLAAVFAGASNTPLASTIIAIELFGFDIAAYAAVGCAVSYLVSGRQGIYAAQRLLYPKPR</sequence>
<dbReference type="OrthoDB" id="9767361at2"/>
<protein>
    <submittedName>
        <fullName evidence="6">Chloride/fluoride channel protein</fullName>
    </submittedName>
</protein>
<evidence type="ECO:0000313" key="6">
    <source>
        <dbReference type="EMBL" id="OEZ98022.1"/>
    </source>
</evidence>
<feature type="transmembrane region" description="Helical" evidence="5">
    <location>
        <begin position="16"/>
        <end position="38"/>
    </location>
</feature>
<comment type="subcellular location">
    <subcellularLocation>
        <location evidence="1">Membrane</location>
        <topology evidence="1">Multi-pass membrane protein</topology>
    </subcellularLocation>
</comment>
<organism evidence="6 7">
    <name type="scientific">Duganella phyllosphaerae</name>
    <dbReference type="NCBI Taxonomy" id="762836"/>
    <lineage>
        <taxon>Bacteria</taxon>
        <taxon>Pseudomonadati</taxon>
        <taxon>Pseudomonadota</taxon>
        <taxon>Betaproteobacteria</taxon>
        <taxon>Burkholderiales</taxon>
        <taxon>Oxalobacteraceae</taxon>
        <taxon>Telluria group</taxon>
        <taxon>Duganella</taxon>
    </lineage>
</organism>
<evidence type="ECO:0000256" key="1">
    <source>
        <dbReference type="ARBA" id="ARBA00004141"/>
    </source>
</evidence>
<gene>
    <name evidence="6" type="primary">eriC</name>
    <name evidence="6" type="ORF">DUPY_32940</name>
</gene>
<accession>A0A1E7WHF1</accession>
<proteinExistence type="predicted"/>
<keyword evidence="7" id="KW-1185">Reference proteome</keyword>
<feature type="transmembrane region" description="Helical" evidence="5">
    <location>
        <begin position="343"/>
        <end position="364"/>
    </location>
</feature>
<dbReference type="InterPro" id="IPR014743">
    <property type="entry name" value="Cl-channel_core"/>
</dbReference>
<dbReference type="PRINTS" id="PR00762">
    <property type="entry name" value="CLCHANNEL"/>
</dbReference>
<evidence type="ECO:0000256" key="5">
    <source>
        <dbReference type="SAM" id="Phobius"/>
    </source>
</evidence>
<feature type="transmembrane region" description="Helical" evidence="5">
    <location>
        <begin position="50"/>
        <end position="66"/>
    </location>
</feature>
<dbReference type="EMBL" id="LROM01000093">
    <property type="protein sequence ID" value="OEZ98022.1"/>
    <property type="molecule type" value="Genomic_DNA"/>
</dbReference>
<evidence type="ECO:0000256" key="2">
    <source>
        <dbReference type="ARBA" id="ARBA00022692"/>
    </source>
</evidence>
<dbReference type="RefSeq" id="WP_070249485.1">
    <property type="nucleotide sequence ID" value="NZ_LROM01000093.1"/>
</dbReference>
<keyword evidence="4 5" id="KW-0472">Membrane</keyword>
<feature type="transmembrane region" description="Helical" evidence="5">
    <location>
        <begin position="143"/>
        <end position="168"/>
    </location>
</feature>
<feature type="transmembrane region" description="Helical" evidence="5">
    <location>
        <begin position="180"/>
        <end position="200"/>
    </location>
</feature>
<feature type="transmembrane region" description="Helical" evidence="5">
    <location>
        <begin position="253"/>
        <end position="274"/>
    </location>
</feature>
<comment type="caution">
    <text evidence="6">The sequence shown here is derived from an EMBL/GenBank/DDBJ whole genome shotgun (WGS) entry which is preliminary data.</text>
</comment>
<feature type="transmembrane region" description="Helical" evidence="5">
    <location>
        <begin position="212"/>
        <end position="232"/>
    </location>
</feature>
<feature type="transmembrane region" description="Helical" evidence="5">
    <location>
        <begin position="370"/>
        <end position="389"/>
    </location>
</feature>
<dbReference type="AlphaFoldDB" id="A0A1E7WHF1"/>
<dbReference type="SUPFAM" id="SSF81340">
    <property type="entry name" value="Clc chloride channel"/>
    <property type="match status" value="1"/>
</dbReference>
<dbReference type="GO" id="GO:0015108">
    <property type="term" value="F:chloride transmembrane transporter activity"/>
    <property type="evidence" value="ECO:0007669"/>
    <property type="project" value="InterPro"/>
</dbReference>
<name>A0A1E7WHF1_9BURK</name>
<evidence type="ECO:0000256" key="4">
    <source>
        <dbReference type="ARBA" id="ARBA00023136"/>
    </source>
</evidence>
<dbReference type="InterPro" id="IPR050368">
    <property type="entry name" value="ClC-type_chloride_channel"/>
</dbReference>
<dbReference type="Gene3D" id="1.10.3080.10">
    <property type="entry name" value="Clc chloride channel"/>
    <property type="match status" value="1"/>
</dbReference>
<keyword evidence="3 5" id="KW-1133">Transmembrane helix</keyword>